<dbReference type="Gene3D" id="3.40.30.10">
    <property type="entry name" value="Glutaredoxin"/>
    <property type="match status" value="1"/>
</dbReference>
<dbReference type="AlphaFoldDB" id="A0A9N9A3P2"/>
<keyword evidence="1" id="KW-0001">2Fe-2S</keyword>
<evidence type="ECO:0000256" key="5">
    <source>
        <dbReference type="ARBA" id="ARBA00023284"/>
    </source>
</evidence>
<dbReference type="PANTHER" id="PTHR10293:SF16">
    <property type="entry name" value="GLUTAREDOXIN-RELATED PROTEIN 5, MITOCHONDRIAL"/>
    <property type="match status" value="1"/>
</dbReference>
<keyword evidence="2" id="KW-0479">Metal-binding</keyword>
<dbReference type="NCBIfam" id="TIGR00365">
    <property type="entry name" value="Grx4 family monothiol glutaredoxin"/>
    <property type="match status" value="1"/>
</dbReference>
<dbReference type="GO" id="GO:0044571">
    <property type="term" value="P:[2Fe-2S] cluster assembly"/>
    <property type="evidence" value="ECO:0007669"/>
    <property type="project" value="UniProtKB-ARBA"/>
</dbReference>
<keyword evidence="3" id="KW-0408">Iron</keyword>
<dbReference type="InterPro" id="IPR036249">
    <property type="entry name" value="Thioredoxin-like_sf"/>
</dbReference>
<evidence type="ECO:0000256" key="3">
    <source>
        <dbReference type="ARBA" id="ARBA00023004"/>
    </source>
</evidence>
<protein>
    <recommendedName>
        <fullName evidence="6">Monothiol glutaredoxin-5, mitochondrial</fullName>
    </recommendedName>
</protein>
<dbReference type="GO" id="GO:0051537">
    <property type="term" value="F:2 iron, 2 sulfur cluster binding"/>
    <property type="evidence" value="ECO:0007669"/>
    <property type="project" value="UniProtKB-KW"/>
</dbReference>
<evidence type="ECO:0000259" key="7">
    <source>
        <dbReference type="Pfam" id="PF00462"/>
    </source>
</evidence>
<accession>A0A9N9A3P2</accession>
<evidence type="ECO:0000256" key="4">
    <source>
        <dbReference type="ARBA" id="ARBA00023014"/>
    </source>
</evidence>
<evidence type="ECO:0000256" key="6">
    <source>
        <dbReference type="ARBA" id="ARBA00067618"/>
    </source>
</evidence>
<comment type="caution">
    <text evidence="8">The sequence shown here is derived from an EMBL/GenBank/DDBJ whole genome shotgun (WGS) entry which is preliminary data.</text>
</comment>
<dbReference type="Proteomes" id="UP000789375">
    <property type="component" value="Unassembled WGS sequence"/>
</dbReference>
<dbReference type="EMBL" id="CAJVPP010000831">
    <property type="protein sequence ID" value="CAG8515761.1"/>
    <property type="molecule type" value="Genomic_DNA"/>
</dbReference>
<reference evidence="8" key="1">
    <citation type="submission" date="2021-06" db="EMBL/GenBank/DDBJ databases">
        <authorList>
            <person name="Kallberg Y."/>
            <person name="Tangrot J."/>
            <person name="Rosling A."/>
        </authorList>
    </citation>
    <scope>NUCLEOTIDE SEQUENCE</scope>
    <source>
        <strain evidence="8">87-6 pot B 2015</strain>
    </source>
</reference>
<dbReference type="SUPFAM" id="SSF52833">
    <property type="entry name" value="Thioredoxin-like"/>
    <property type="match status" value="1"/>
</dbReference>
<dbReference type="InterPro" id="IPR002109">
    <property type="entry name" value="Glutaredoxin"/>
</dbReference>
<keyword evidence="5" id="KW-0676">Redox-active center</keyword>
<dbReference type="CDD" id="cd03028">
    <property type="entry name" value="GRX_PICOT_like"/>
    <property type="match status" value="1"/>
</dbReference>
<evidence type="ECO:0000256" key="2">
    <source>
        <dbReference type="ARBA" id="ARBA00022723"/>
    </source>
</evidence>
<dbReference type="GO" id="GO:0046872">
    <property type="term" value="F:metal ion binding"/>
    <property type="evidence" value="ECO:0007669"/>
    <property type="project" value="UniProtKB-KW"/>
</dbReference>
<dbReference type="GO" id="GO:0015036">
    <property type="term" value="F:disulfide oxidoreductase activity"/>
    <property type="evidence" value="ECO:0007669"/>
    <property type="project" value="UniProtKB-ARBA"/>
</dbReference>
<dbReference type="FunFam" id="3.40.30.10:FF:000005">
    <property type="entry name" value="Glutaredoxin 5"/>
    <property type="match status" value="1"/>
</dbReference>
<dbReference type="InterPro" id="IPR033658">
    <property type="entry name" value="GRX_PICOT-like"/>
</dbReference>
<dbReference type="Pfam" id="PF00462">
    <property type="entry name" value="Glutaredoxin"/>
    <property type="match status" value="1"/>
</dbReference>
<feature type="domain" description="Glutaredoxin" evidence="7">
    <location>
        <begin position="112"/>
        <end position="179"/>
    </location>
</feature>
<organism evidence="8 9">
    <name type="scientific">Funneliformis mosseae</name>
    <name type="common">Endomycorrhizal fungus</name>
    <name type="synonym">Glomus mosseae</name>
    <dbReference type="NCBI Taxonomy" id="27381"/>
    <lineage>
        <taxon>Eukaryota</taxon>
        <taxon>Fungi</taxon>
        <taxon>Fungi incertae sedis</taxon>
        <taxon>Mucoromycota</taxon>
        <taxon>Glomeromycotina</taxon>
        <taxon>Glomeromycetes</taxon>
        <taxon>Glomerales</taxon>
        <taxon>Glomeraceae</taxon>
        <taxon>Funneliformis</taxon>
    </lineage>
</organism>
<evidence type="ECO:0000313" key="9">
    <source>
        <dbReference type="Proteomes" id="UP000789375"/>
    </source>
</evidence>
<dbReference type="PANTHER" id="PTHR10293">
    <property type="entry name" value="GLUTAREDOXIN FAMILY MEMBER"/>
    <property type="match status" value="1"/>
</dbReference>
<dbReference type="InterPro" id="IPR004480">
    <property type="entry name" value="Monothiol_GRX-rel"/>
</dbReference>
<keyword evidence="9" id="KW-1185">Reference proteome</keyword>
<sequence>MAIDIPIQLGFDEEETEVFNGMTARERGGFNRLRDDNSRIVYVQALDLGQNLVGCGLNVAALSVLIILASTEYKIDEEKLKLFSSADFYRYFRHISDSMKKTLDETVNKNDVVLFMKGTPELPECGFSRAVVQIFQVQGVDFSKIKTFNVLKDNELRQGVKEYSQWPTVPQVYIKGEFVGGCDIMLNMHQSGELEELLLKQGLIAEESEKEE</sequence>
<dbReference type="PROSITE" id="PS51354">
    <property type="entry name" value="GLUTAREDOXIN_2"/>
    <property type="match status" value="1"/>
</dbReference>
<evidence type="ECO:0000313" key="8">
    <source>
        <dbReference type="EMBL" id="CAG8515761.1"/>
    </source>
</evidence>
<dbReference type="GO" id="GO:0005759">
    <property type="term" value="C:mitochondrial matrix"/>
    <property type="evidence" value="ECO:0007669"/>
    <property type="project" value="TreeGrafter"/>
</dbReference>
<proteinExistence type="predicted"/>
<evidence type="ECO:0000256" key="1">
    <source>
        <dbReference type="ARBA" id="ARBA00022714"/>
    </source>
</evidence>
<keyword evidence="4" id="KW-0411">Iron-sulfur</keyword>
<name>A0A9N9A3P2_FUNMO</name>
<gene>
    <name evidence="8" type="ORF">FMOSSE_LOCUS4773</name>
</gene>